<feature type="signal peptide" evidence="1">
    <location>
        <begin position="1"/>
        <end position="16"/>
    </location>
</feature>
<protein>
    <submittedName>
        <fullName evidence="2">Uncharacterized protein</fullName>
    </submittedName>
</protein>
<organism evidence="2 3">
    <name type="scientific">Caenorhabditis angaria</name>
    <dbReference type="NCBI Taxonomy" id="860376"/>
    <lineage>
        <taxon>Eukaryota</taxon>
        <taxon>Metazoa</taxon>
        <taxon>Ecdysozoa</taxon>
        <taxon>Nematoda</taxon>
        <taxon>Chromadorea</taxon>
        <taxon>Rhabditida</taxon>
        <taxon>Rhabditina</taxon>
        <taxon>Rhabditomorpha</taxon>
        <taxon>Rhabditoidea</taxon>
        <taxon>Rhabditidae</taxon>
        <taxon>Peloderinae</taxon>
        <taxon>Caenorhabditis</taxon>
    </lineage>
</organism>
<feature type="chain" id="PRO_5040223190" evidence="1">
    <location>
        <begin position="17"/>
        <end position="88"/>
    </location>
</feature>
<dbReference type="AlphaFoldDB" id="A0A9P1J143"/>
<keyword evidence="3" id="KW-1185">Reference proteome</keyword>
<evidence type="ECO:0000313" key="3">
    <source>
        <dbReference type="Proteomes" id="UP001152747"/>
    </source>
</evidence>
<comment type="caution">
    <text evidence="2">The sequence shown here is derived from an EMBL/GenBank/DDBJ whole genome shotgun (WGS) entry which is preliminary data.</text>
</comment>
<proteinExistence type="predicted"/>
<sequence>MKVLFILFLLISIIVAYPAENFYRIKRGSTKSEHKEKTVKENGQCMKIAYDLKTTDANPNARPTCTIAKCGETTSERVACRTYFPDTE</sequence>
<keyword evidence="1" id="KW-0732">Signal</keyword>
<accession>A0A9P1J143</accession>
<name>A0A9P1J143_9PELO</name>
<gene>
    <name evidence="2" type="ORF">CAMP_LOCUS17605</name>
</gene>
<dbReference type="EMBL" id="CANHGI010000006">
    <property type="protein sequence ID" value="CAI5454968.1"/>
    <property type="molecule type" value="Genomic_DNA"/>
</dbReference>
<dbReference type="Proteomes" id="UP001152747">
    <property type="component" value="Unassembled WGS sequence"/>
</dbReference>
<evidence type="ECO:0000256" key="1">
    <source>
        <dbReference type="SAM" id="SignalP"/>
    </source>
</evidence>
<reference evidence="2" key="1">
    <citation type="submission" date="2022-11" db="EMBL/GenBank/DDBJ databases">
        <authorList>
            <person name="Kikuchi T."/>
        </authorList>
    </citation>
    <scope>NUCLEOTIDE SEQUENCE</scope>
    <source>
        <strain evidence="2">PS1010</strain>
    </source>
</reference>
<evidence type="ECO:0000313" key="2">
    <source>
        <dbReference type="EMBL" id="CAI5454968.1"/>
    </source>
</evidence>